<evidence type="ECO:0000256" key="1">
    <source>
        <dbReference type="SAM" id="Phobius"/>
    </source>
</evidence>
<name>A0A5D4FUC6_9CORY</name>
<dbReference type="RefSeq" id="WP_148811461.1">
    <property type="nucleotide sequence ID" value="NZ_VSZI01000001.1"/>
</dbReference>
<comment type="caution">
    <text evidence="2">The sequence shown here is derived from an EMBL/GenBank/DDBJ whole genome shotgun (WGS) entry which is preliminary data.</text>
</comment>
<proteinExistence type="predicted"/>
<keyword evidence="1" id="KW-0472">Membrane</keyword>
<protein>
    <submittedName>
        <fullName evidence="2">Uncharacterized protein</fullName>
    </submittedName>
</protein>
<feature type="transmembrane region" description="Helical" evidence="1">
    <location>
        <begin position="158"/>
        <end position="177"/>
    </location>
</feature>
<dbReference type="Proteomes" id="UP000324726">
    <property type="component" value="Unassembled WGS sequence"/>
</dbReference>
<accession>A0A5D4FUC6</accession>
<organism evidence="2 3">
    <name type="scientific">Corynebacterium urealyticum</name>
    <dbReference type="NCBI Taxonomy" id="43771"/>
    <lineage>
        <taxon>Bacteria</taxon>
        <taxon>Bacillati</taxon>
        <taxon>Actinomycetota</taxon>
        <taxon>Actinomycetes</taxon>
        <taxon>Mycobacteriales</taxon>
        <taxon>Corynebacteriaceae</taxon>
        <taxon>Corynebacterium</taxon>
    </lineage>
</organism>
<sequence>MTYPNNNEGQYNQGYGQQGYGQGYGQQGYGEGYGQEQYNQGYYEAQPSQEGLIAGRFQTKKVVSNLVLLALLGAVVTFAVVFLVDLLVAQIAGYSAGGVSSAVLAAVVAGLIGIGAGLLYIPVSGTGNEHLFGIAVIALAVVAAVLWVLLGGLLDGDWATLVTLAGIVCTATIAYGTPSRIESAAVY</sequence>
<feature type="transmembrane region" description="Helical" evidence="1">
    <location>
        <begin position="66"/>
        <end position="92"/>
    </location>
</feature>
<keyword evidence="1" id="KW-0812">Transmembrane</keyword>
<evidence type="ECO:0000313" key="3">
    <source>
        <dbReference type="Proteomes" id="UP000324726"/>
    </source>
</evidence>
<dbReference type="EMBL" id="VSZI01000001">
    <property type="protein sequence ID" value="TYR19737.1"/>
    <property type="molecule type" value="Genomic_DNA"/>
</dbReference>
<feature type="transmembrane region" description="Helical" evidence="1">
    <location>
        <begin position="98"/>
        <end position="119"/>
    </location>
</feature>
<dbReference type="AlphaFoldDB" id="A0A5D4FUC6"/>
<evidence type="ECO:0000313" key="2">
    <source>
        <dbReference type="EMBL" id="TYR19737.1"/>
    </source>
</evidence>
<gene>
    <name evidence="2" type="ORF">FYJ87_01680</name>
</gene>
<feature type="transmembrane region" description="Helical" evidence="1">
    <location>
        <begin position="131"/>
        <end position="152"/>
    </location>
</feature>
<keyword evidence="1" id="KW-1133">Transmembrane helix</keyword>
<reference evidence="2 3" key="1">
    <citation type="submission" date="2019-08" db="EMBL/GenBank/DDBJ databases">
        <title>Draft genome of C. urealyticum strain VH4248.</title>
        <authorList>
            <person name="Navas J."/>
        </authorList>
    </citation>
    <scope>NUCLEOTIDE SEQUENCE [LARGE SCALE GENOMIC DNA]</scope>
    <source>
        <strain evidence="2 3">VH4248</strain>
    </source>
</reference>